<keyword evidence="2" id="KW-1185">Reference proteome</keyword>
<evidence type="ECO:0000313" key="2">
    <source>
        <dbReference type="Proteomes" id="UP001054945"/>
    </source>
</evidence>
<dbReference type="EMBL" id="BPLR01020264">
    <property type="protein sequence ID" value="GIX76568.1"/>
    <property type="molecule type" value="Genomic_DNA"/>
</dbReference>
<name>A0AAV4MWA5_CAEEX</name>
<comment type="caution">
    <text evidence="1">The sequence shown here is derived from an EMBL/GenBank/DDBJ whole genome shotgun (WGS) entry which is preliminary data.</text>
</comment>
<gene>
    <name evidence="1" type="ORF">CEXT_622281</name>
</gene>
<dbReference type="AlphaFoldDB" id="A0AAV4MWA5"/>
<dbReference type="Proteomes" id="UP001054945">
    <property type="component" value="Unassembled WGS sequence"/>
</dbReference>
<evidence type="ECO:0000313" key="1">
    <source>
        <dbReference type="EMBL" id="GIX76568.1"/>
    </source>
</evidence>
<reference evidence="1 2" key="1">
    <citation type="submission" date="2021-06" db="EMBL/GenBank/DDBJ databases">
        <title>Caerostris extrusa draft genome.</title>
        <authorList>
            <person name="Kono N."/>
            <person name="Arakawa K."/>
        </authorList>
    </citation>
    <scope>NUCLEOTIDE SEQUENCE [LARGE SCALE GENOMIC DNA]</scope>
</reference>
<proteinExistence type="predicted"/>
<sequence length="79" mass="9085">MTEQMILIKIAFVNMERKFDIEPTLRKENLLSQTLLSSVNAFINTTCSSRVIQYPIPGCNGNQKNNENFRTMEDIDSTK</sequence>
<protein>
    <submittedName>
        <fullName evidence="1">Uncharacterized protein</fullName>
    </submittedName>
</protein>
<organism evidence="1 2">
    <name type="scientific">Caerostris extrusa</name>
    <name type="common">Bark spider</name>
    <name type="synonym">Caerostris bankana</name>
    <dbReference type="NCBI Taxonomy" id="172846"/>
    <lineage>
        <taxon>Eukaryota</taxon>
        <taxon>Metazoa</taxon>
        <taxon>Ecdysozoa</taxon>
        <taxon>Arthropoda</taxon>
        <taxon>Chelicerata</taxon>
        <taxon>Arachnida</taxon>
        <taxon>Araneae</taxon>
        <taxon>Araneomorphae</taxon>
        <taxon>Entelegynae</taxon>
        <taxon>Araneoidea</taxon>
        <taxon>Araneidae</taxon>
        <taxon>Caerostris</taxon>
    </lineage>
</organism>
<accession>A0AAV4MWA5</accession>